<sequence>MMEERKDDVAVFIDFENIYISVREKYKTNPNFEYITDHCAKYGRVVIARAYADWYQFSRVTNALYANGIEPRYVPTYYYSDERDPSPGSAIKNSVDIHLVIDAMRTLYNNPNIQVYVLVTGDRDRDRDFIPLLNTIRRHGKRVVVIGVAKAASSHLAQSADEFVFYHQLAEDIVPQEVKTKDVYDVLVEAVHVARKRKNPVTLSTLKSLMKELLGDFDEGKYTHAQGKHFSRFKDFVREAERRGKVQMLTTGTVNEVFLPAENPYELSSFALPPLEAKAEAKPKEEKRQVSAKGTAEA</sequence>
<keyword evidence="4" id="KW-1185">Reference proteome</keyword>
<name>A0A6G7VEP4_9GAMM</name>
<dbReference type="RefSeq" id="WP_166271181.1">
    <property type="nucleotide sequence ID" value="NZ_CP048029.1"/>
</dbReference>
<dbReference type="Pfam" id="PF01936">
    <property type="entry name" value="NYN"/>
    <property type="match status" value="1"/>
</dbReference>
<evidence type="ECO:0000256" key="1">
    <source>
        <dbReference type="SAM" id="MobiDB-lite"/>
    </source>
</evidence>
<protein>
    <submittedName>
        <fullName evidence="3">NYN domain-containing protein</fullName>
    </submittedName>
</protein>
<proteinExistence type="predicted"/>
<dbReference type="PANTHER" id="PTHR35811:SF1">
    <property type="entry name" value="HTH OST-TYPE DOMAIN-CONTAINING PROTEIN"/>
    <property type="match status" value="1"/>
</dbReference>
<dbReference type="InterPro" id="IPR021139">
    <property type="entry name" value="NYN"/>
</dbReference>
<dbReference type="GO" id="GO:0004540">
    <property type="term" value="F:RNA nuclease activity"/>
    <property type="evidence" value="ECO:0007669"/>
    <property type="project" value="InterPro"/>
</dbReference>
<feature type="domain" description="NYN" evidence="2">
    <location>
        <begin position="9"/>
        <end position="165"/>
    </location>
</feature>
<dbReference type="KEGG" id="cjap:GWK36_11020"/>
<dbReference type="CDD" id="cd11297">
    <property type="entry name" value="PIN_LabA-like_N_1"/>
    <property type="match status" value="1"/>
</dbReference>
<dbReference type="Gene3D" id="3.40.50.1010">
    <property type="entry name" value="5'-nuclease"/>
    <property type="match status" value="1"/>
</dbReference>
<dbReference type="PANTHER" id="PTHR35811">
    <property type="entry name" value="SLR1870 PROTEIN"/>
    <property type="match status" value="1"/>
</dbReference>
<accession>A0A6G7VEP4</accession>
<reference evidence="4" key="1">
    <citation type="submission" date="2020-01" db="EMBL/GenBank/DDBJ databases">
        <title>Caldichromatium gen. nov., sp. nov., a thermophilic purple sulfur bacterium member of the family Chromatiaceae isolated from Nakabusa hot spring, Japan.</title>
        <authorList>
            <person name="Saini M.K."/>
            <person name="Hanada S."/>
            <person name="Tank M."/>
        </authorList>
    </citation>
    <scope>NUCLEOTIDE SEQUENCE [LARGE SCALE GENOMIC DNA]</scope>
    <source>
        <strain evidence="4">No.7</strain>
    </source>
</reference>
<feature type="compositionally biased region" description="Basic and acidic residues" evidence="1">
    <location>
        <begin position="278"/>
        <end position="289"/>
    </location>
</feature>
<evidence type="ECO:0000313" key="3">
    <source>
        <dbReference type="EMBL" id="QIK38422.1"/>
    </source>
</evidence>
<dbReference type="AlphaFoldDB" id="A0A6G7VEP4"/>
<evidence type="ECO:0000259" key="2">
    <source>
        <dbReference type="Pfam" id="PF01936"/>
    </source>
</evidence>
<gene>
    <name evidence="3" type="ORF">GWK36_11020</name>
</gene>
<dbReference type="EMBL" id="CP048029">
    <property type="protein sequence ID" value="QIK38422.1"/>
    <property type="molecule type" value="Genomic_DNA"/>
</dbReference>
<dbReference type="Proteomes" id="UP000502699">
    <property type="component" value="Chromosome"/>
</dbReference>
<feature type="region of interest" description="Disordered" evidence="1">
    <location>
        <begin position="278"/>
        <end position="298"/>
    </location>
</feature>
<organism evidence="3 4">
    <name type="scientific">Caldichromatium japonicum</name>
    <dbReference type="NCBI Taxonomy" id="2699430"/>
    <lineage>
        <taxon>Bacteria</taxon>
        <taxon>Pseudomonadati</taxon>
        <taxon>Pseudomonadota</taxon>
        <taxon>Gammaproteobacteria</taxon>
        <taxon>Chromatiales</taxon>
        <taxon>Chromatiaceae</taxon>
        <taxon>Caldichromatium</taxon>
    </lineage>
</organism>
<evidence type="ECO:0000313" key="4">
    <source>
        <dbReference type="Proteomes" id="UP000502699"/>
    </source>
</evidence>